<keyword evidence="2" id="KW-1185">Reference proteome</keyword>
<evidence type="ECO:0000313" key="2">
    <source>
        <dbReference type="Proteomes" id="UP000076154"/>
    </source>
</evidence>
<dbReference type="Proteomes" id="UP000076154">
    <property type="component" value="Unassembled WGS sequence"/>
</dbReference>
<accession>A0A369J4B1</accession>
<proteinExistence type="predicted"/>
<organism evidence="1 2">
    <name type="scientific">Hypsizygus marmoreus</name>
    <name type="common">White beech mushroom</name>
    <name type="synonym">Agaricus marmoreus</name>
    <dbReference type="NCBI Taxonomy" id="39966"/>
    <lineage>
        <taxon>Eukaryota</taxon>
        <taxon>Fungi</taxon>
        <taxon>Dikarya</taxon>
        <taxon>Basidiomycota</taxon>
        <taxon>Agaricomycotina</taxon>
        <taxon>Agaricomycetes</taxon>
        <taxon>Agaricomycetidae</taxon>
        <taxon>Agaricales</taxon>
        <taxon>Tricholomatineae</taxon>
        <taxon>Lyophyllaceae</taxon>
        <taxon>Hypsizygus</taxon>
    </lineage>
</organism>
<evidence type="ECO:0000313" key="1">
    <source>
        <dbReference type="EMBL" id="RDB14543.1"/>
    </source>
</evidence>
<reference evidence="1" key="1">
    <citation type="submission" date="2018-04" db="EMBL/GenBank/DDBJ databases">
        <title>Whole genome sequencing of Hypsizygus marmoreus.</title>
        <authorList>
            <person name="Choi I.-G."/>
            <person name="Min B."/>
            <person name="Kim J.-G."/>
            <person name="Kim S."/>
            <person name="Oh Y.-L."/>
            <person name="Kong W.-S."/>
            <person name="Park H."/>
            <person name="Jeong J."/>
            <person name="Song E.-S."/>
        </authorList>
    </citation>
    <scope>NUCLEOTIDE SEQUENCE [LARGE SCALE GENOMIC DNA]</scope>
    <source>
        <strain evidence="1">51987-8</strain>
    </source>
</reference>
<comment type="caution">
    <text evidence="1">The sequence shown here is derived from an EMBL/GenBank/DDBJ whole genome shotgun (WGS) entry which is preliminary data.</text>
</comment>
<protein>
    <recommendedName>
        <fullName evidence="3">Crinkler (CRN) family protein</fullName>
    </recommendedName>
</protein>
<sequence length="582" mass="64766">MPPAIHESSIEAFLAERAHPLNELSPFYDLYTLGWRGNPSDFFMIHQVDRDQEAYDGASATVYVPQECMTIKEPRSIFGVLFKTKGLLLRNEYRTVLRDVIRFSSGEKTVFENDAGDSTEEDLLSNPFHGGLVHSPNSPGVTLMGHPGIGKTAFLWYVLILRCLAGLETVYLNNPSQFFYFGETGSFSMLYGSDSLNQPSSSPLFGPNTWVLVDLSTGSMPQVLLALRQTRAFILIASCMQPKWAAPLNDPFGLKYYMKPWTLSELIQARHLSFECPTEAELERFCTLFPPSAGLAFMYDARDSEKMLSIGISQATFADLVHMMQTADALDNWLTHRILCVAPAATRDKCTANIATPEMYWQLTCSLEDNELLALLYEMFVSSPYSVASGGYVLEASMYRLFCEGGEWAVEQVLRGDVPQISGNLTSAPTSTSTQCYLRLGHGADLFSIARDSLSQDDRNMFKPLTLYKYSPLANSKSGYYLSFGSESGNWIYDAEKNSAIVLQALVPGQDLAKERNGVDALLRSLGVAVVGYFIATPPDSDSLRKGELLTAVNLPLFRLFVPALNCRDRSFKVEEEEEQYA</sequence>
<name>A0A369J4B1_HYPMA</name>
<dbReference type="EMBL" id="LUEZ02000096">
    <property type="protein sequence ID" value="RDB14543.1"/>
    <property type="molecule type" value="Genomic_DNA"/>
</dbReference>
<dbReference type="OrthoDB" id="2340858at2759"/>
<evidence type="ECO:0008006" key="3">
    <source>
        <dbReference type="Google" id="ProtNLM"/>
    </source>
</evidence>
<dbReference type="InterPro" id="IPR052980">
    <property type="entry name" value="Crinkler_effector"/>
</dbReference>
<gene>
    <name evidence="1" type="ORF">Hypma_016237</name>
</gene>
<dbReference type="AlphaFoldDB" id="A0A369J4B1"/>
<dbReference type="PANTHER" id="PTHR33129:SF1">
    <property type="entry name" value="ATP-BINDING PROTEIN"/>
    <property type="match status" value="1"/>
</dbReference>
<dbReference type="InParanoid" id="A0A369J4B1"/>
<dbReference type="PANTHER" id="PTHR33129">
    <property type="entry name" value="PROTEIN KINASE DOMAIN-CONTAINING PROTEIN-RELATED"/>
    <property type="match status" value="1"/>
</dbReference>